<sequence length="571" mass="64405">MNEIIRERIAAFREKAELPELDDAKLFEAFAAHCVLHQFHEDEFNAGQHRTGGGNDLGVDAWGIVVNGDLYSDLDGVKGAVESSREMNVVVIVVQAKQSANYEGKVVADLADNLRQICGRAPIAYTASPEIRELHEALGLVYDHHQKLTENSPRLEARYVHCGEEANADLERKCRSAEDALDELGRFHSIRFEAVGWRRLSQLYQRSQRKINVAFEWPSKVAIPAIAGVKEAWMGTIPASVFVERLLVDEGGSIRKFLFEDNIRDFQGESNEVNSGIAETLADPARRKRFVVLNNGITVLARSFDISGSECHMSDFQIVNGCQTGHVLFAHREQLADVHLKLTVIETEDEVMSDAITVATNRQTQIPAEDLRSNRQIHREIEEFFQTGHAPRDLYYERRSGQYDARSVTMTRVVKQNQLVQAYASVFRGQAHEATRPAKLRRDPAVRIFHPEGHAVAYYTAASIWYQVEWLFRNNRVEGRWRPARFMLMAAVVARFSGGAALPAGRAKAERFCEGLLAQIWNRDEVERLVSLMVGRLEAMAEADPSTQRLSDLVRTKGFTERFLKEAAGVE</sequence>
<gene>
    <name evidence="2" type="ORF">SAMN05216298_4976</name>
</gene>
<dbReference type="InterPro" id="IPR018891">
    <property type="entry name" value="AIPR_C"/>
</dbReference>
<keyword evidence="3" id="KW-1185">Reference proteome</keyword>
<accession>A0A1G9MIC1</accession>
<evidence type="ECO:0000313" key="2">
    <source>
        <dbReference type="EMBL" id="SDL73647.1"/>
    </source>
</evidence>
<protein>
    <submittedName>
        <fullName evidence="2">AIPR protein</fullName>
    </submittedName>
</protein>
<evidence type="ECO:0000259" key="1">
    <source>
        <dbReference type="Pfam" id="PF10592"/>
    </source>
</evidence>
<proteinExistence type="predicted"/>
<dbReference type="Pfam" id="PF10592">
    <property type="entry name" value="AIPR"/>
    <property type="match status" value="1"/>
</dbReference>
<dbReference type="AlphaFoldDB" id="A0A1G9MIC1"/>
<organism evidence="2 3">
    <name type="scientific">Glycomyces sambucus</name>
    <dbReference type="NCBI Taxonomy" id="380244"/>
    <lineage>
        <taxon>Bacteria</taxon>
        <taxon>Bacillati</taxon>
        <taxon>Actinomycetota</taxon>
        <taxon>Actinomycetes</taxon>
        <taxon>Glycomycetales</taxon>
        <taxon>Glycomycetaceae</taxon>
        <taxon>Glycomyces</taxon>
    </lineage>
</organism>
<feature type="domain" description="Abortive phage infection protein C-terminal" evidence="1">
    <location>
        <begin position="259"/>
        <end position="440"/>
    </location>
</feature>
<dbReference type="STRING" id="380244.SAMN05216298_4976"/>
<dbReference type="EMBL" id="FNGF01000009">
    <property type="protein sequence ID" value="SDL73647.1"/>
    <property type="molecule type" value="Genomic_DNA"/>
</dbReference>
<dbReference type="RefSeq" id="WP_091054153.1">
    <property type="nucleotide sequence ID" value="NZ_FNGF01000009.1"/>
</dbReference>
<dbReference type="OrthoDB" id="9806213at2"/>
<dbReference type="Proteomes" id="UP000198662">
    <property type="component" value="Unassembled WGS sequence"/>
</dbReference>
<evidence type="ECO:0000313" key="3">
    <source>
        <dbReference type="Proteomes" id="UP000198662"/>
    </source>
</evidence>
<name>A0A1G9MIC1_9ACTN</name>
<reference evidence="3" key="1">
    <citation type="submission" date="2016-10" db="EMBL/GenBank/DDBJ databases">
        <authorList>
            <person name="Varghese N."/>
            <person name="Submissions S."/>
        </authorList>
    </citation>
    <scope>NUCLEOTIDE SEQUENCE [LARGE SCALE GENOMIC DNA]</scope>
    <source>
        <strain evidence="3">CGMCC 4.3147</strain>
    </source>
</reference>